<evidence type="ECO:0000313" key="2">
    <source>
        <dbReference type="Proteomes" id="UP000076925"/>
    </source>
</evidence>
<reference evidence="1 2" key="1">
    <citation type="journal article" date="2013" name="Genome Biol. Evol.">
        <title>Genomes of Stigonematalean cyanobacteria (subsection V) and the evolution of oxygenic photosynthesis from prokaryotes to plastids.</title>
        <authorList>
            <person name="Dagan T."/>
            <person name="Roettger M."/>
            <person name="Stucken K."/>
            <person name="Landan G."/>
            <person name="Koch R."/>
            <person name="Major P."/>
            <person name="Gould S.B."/>
            <person name="Goremykin V.V."/>
            <person name="Rippka R."/>
            <person name="Tandeau de Marsac N."/>
            <person name="Gugger M."/>
            <person name="Lockhart P.J."/>
            <person name="Allen J.F."/>
            <person name="Brune I."/>
            <person name="Maus I."/>
            <person name="Puhler A."/>
            <person name="Martin W.F."/>
        </authorList>
    </citation>
    <scope>NUCLEOTIDE SEQUENCE [LARGE SCALE GENOMIC DNA]</scope>
    <source>
        <strain evidence="1 2">PCC 7110</strain>
    </source>
</reference>
<sequence length="71" mass="8463">MWIPQGFIQPWRFDSLKKQRSGKGALRVLRKAFWGNRKGQLIHSNQYQHIFTFTISLKLLDSRKLSTQNFI</sequence>
<dbReference type="AlphaFoldDB" id="A0A139X2Z1"/>
<organism evidence="1 2">
    <name type="scientific">Scytonema hofmannii PCC 7110</name>
    <dbReference type="NCBI Taxonomy" id="128403"/>
    <lineage>
        <taxon>Bacteria</taxon>
        <taxon>Bacillati</taxon>
        <taxon>Cyanobacteriota</taxon>
        <taxon>Cyanophyceae</taxon>
        <taxon>Nostocales</taxon>
        <taxon>Scytonemataceae</taxon>
        <taxon>Scytonema</taxon>
    </lineage>
</organism>
<dbReference type="Proteomes" id="UP000076925">
    <property type="component" value="Unassembled WGS sequence"/>
</dbReference>
<comment type="caution">
    <text evidence="1">The sequence shown here is derived from an EMBL/GenBank/DDBJ whole genome shotgun (WGS) entry which is preliminary data.</text>
</comment>
<name>A0A139X2Z1_9CYAN</name>
<dbReference type="EMBL" id="ANNX02000036">
    <property type="protein sequence ID" value="KYC39030.1"/>
    <property type="molecule type" value="Genomic_DNA"/>
</dbReference>
<accession>A0A139X2Z1</accession>
<evidence type="ECO:0000313" key="1">
    <source>
        <dbReference type="EMBL" id="KYC39030.1"/>
    </source>
</evidence>
<protein>
    <submittedName>
        <fullName evidence="1">Uncharacterized protein</fullName>
    </submittedName>
</protein>
<dbReference type="STRING" id="128403.WA1_34130"/>
<keyword evidence="2" id="KW-1185">Reference proteome</keyword>
<proteinExistence type="predicted"/>
<gene>
    <name evidence="1" type="ORF">WA1_34130</name>
</gene>